<evidence type="ECO:0000313" key="2">
    <source>
        <dbReference type="Proteomes" id="UP000646946"/>
    </source>
</evidence>
<evidence type="ECO:0000313" key="1">
    <source>
        <dbReference type="EMBL" id="HIK00541.1"/>
    </source>
</evidence>
<reference evidence="1 2" key="1">
    <citation type="journal article" name="Nat. Commun.">
        <title>Undinarchaeota illuminate DPANN phylogeny and the impact of gene transfer on archaeal evolution.</title>
        <authorList>
            <person name="Dombrowski N."/>
            <person name="Williams T.A."/>
            <person name="Sun J."/>
            <person name="Woodcroft B.J."/>
            <person name="Lee J.H."/>
            <person name="Minh B.Q."/>
            <person name="Rinke C."/>
            <person name="Spang A."/>
        </authorList>
    </citation>
    <scope>NUCLEOTIDE SEQUENCE [LARGE SCALE GENOMIC DNA]</scope>
    <source>
        <strain evidence="1">MAG_bin1129</strain>
    </source>
</reference>
<proteinExistence type="predicted"/>
<dbReference type="Proteomes" id="UP000646946">
    <property type="component" value="Unassembled WGS sequence"/>
</dbReference>
<name>A0A832VAG2_9ARCH</name>
<protein>
    <submittedName>
        <fullName evidence="1">Uncharacterized protein</fullName>
    </submittedName>
</protein>
<comment type="caution">
    <text evidence="1">The sequence shown here is derived from an EMBL/GenBank/DDBJ whole genome shotgun (WGS) entry which is preliminary data.</text>
</comment>
<gene>
    <name evidence="1" type="ORF">H1016_03305</name>
</gene>
<sequence length="196" mass="23201">MEKYCSEKIRGCERNPEFSFKLNSNITEDKTTKVHETYYFCLKHVFLESIRHTYWSNEQQNFISNFSVHNRGLSGIFSRRKIFDYFAQEILKLVFKNHKDNPKVFGVKTLDSGDIIKIFGPEINLEKKYTIDDSYMSGFFLALGGLDDLQTMFISAEMKEKNEQECRDYIKSMLENHTRIKQWLPVPSVSELHQLR</sequence>
<accession>A0A832VAG2</accession>
<organism evidence="1 2">
    <name type="scientific">Candidatus Naiadarchaeum limnaeum</name>
    <dbReference type="NCBI Taxonomy" id="2756139"/>
    <lineage>
        <taxon>Archaea</taxon>
        <taxon>Candidatus Undinarchaeota</taxon>
        <taxon>Candidatus Undinarchaeia</taxon>
        <taxon>Candidatus Naiadarchaeales</taxon>
        <taxon>Candidatus Naiadarchaeaceae</taxon>
        <taxon>Candidatus Naiadarchaeum</taxon>
    </lineage>
</organism>
<dbReference type="AlphaFoldDB" id="A0A832VAG2"/>
<keyword evidence="2" id="KW-1185">Reference proteome</keyword>
<dbReference type="EMBL" id="DVAB01000025">
    <property type="protein sequence ID" value="HIK00541.1"/>
    <property type="molecule type" value="Genomic_DNA"/>
</dbReference>